<dbReference type="GO" id="GO:0007034">
    <property type="term" value="P:vacuolar transport"/>
    <property type="evidence" value="ECO:0007669"/>
    <property type="project" value="InterPro"/>
</dbReference>
<evidence type="ECO:0000256" key="1">
    <source>
        <dbReference type="SAM" id="MobiDB-lite"/>
    </source>
</evidence>
<proteinExistence type="predicted"/>
<evidence type="ECO:0000313" key="3">
    <source>
        <dbReference type="Proteomes" id="UP000032180"/>
    </source>
</evidence>
<dbReference type="EnsemblPlants" id="LPERR10G09660.1">
    <property type="protein sequence ID" value="LPERR10G09660.1"/>
    <property type="gene ID" value="LPERR10G09660"/>
</dbReference>
<dbReference type="Gramene" id="LPERR10G09660.1">
    <property type="protein sequence ID" value="LPERR10G09660.1"/>
    <property type="gene ID" value="LPERR10G09660"/>
</dbReference>
<reference evidence="3" key="2">
    <citation type="submission" date="2013-12" db="EMBL/GenBank/DDBJ databases">
        <authorList>
            <person name="Yu Y."/>
            <person name="Lee S."/>
            <person name="de Baynast K."/>
            <person name="Wissotski M."/>
            <person name="Liu L."/>
            <person name="Talag J."/>
            <person name="Goicoechea J."/>
            <person name="Angelova A."/>
            <person name="Jetty R."/>
            <person name="Kudrna D."/>
            <person name="Golser W."/>
            <person name="Rivera L."/>
            <person name="Zhang J."/>
            <person name="Wing R."/>
        </authorList>
    </citation>
    <scope>NUCLEOTIDE SEQUENCE</scope>
</reference>
<protein>
    <submittedName>
        <fullName evidence="2">Uncharacterized protein</fullName>
    </submittedName>
</protein>
<name>A0A0D9XKK2_9ORYZ</name>
<dbReference type="Gene3D" id="6.10.140.1230">
    <property type="match status" value="1"/>
</dbReference>
<sequence length="286" mass="31464">MMNPFAKKPTPREAIRNSKRELANATRGIERDIGSLQLEEKKLVAEIKRTAKTGNEAATRILARQLIRLRQQISNLQGSRAQIRGIATHTQAMHANTSVAAGMQSASKAMGALNKQMDPAKQMKVMQDFQKQSAQMDMTNEMMSDSIDNILDDDQAEEETEDLANQVLDEIGVDIASQLSSAPKGRISGKKVQADERIRRTGTEAGCSEKSWKGHQRQARRWRRRAAPSAPDSEKATTDLVSGEGDGQVCGGEHGMGRRRCRRRRVRRGPATSGAVAASMAWAVGW</sequence>
<dbReference type="Proteomes" id="UP000032180">
    <property type="component" value="Chromosome 10"/>
</dbReference>
<accession>A0A0D9XKK2</accession>
<dbReference type="AlphaFoldDB" id="A0A0D9XKK2"/>
<organism evidence="2 3">
    <name type="scientific">Leersia perrieri</name>
    <dbReference type="NCBI Taxonomy" id="77586"/>
    <lineage>
        <taxon>Eukaryota</taxon>
        <taxon>Viridiplantae</taxon>
        <taxon>Streptophyta</taxon>
        <taxon>Embryophyta</taxon>
        <taxon>Tracheophyta</taxon>
        <taxon>Spermatophyta</taxon>
        <taxon>Magnoliopsida</taxon>
        <taxon>Liliopsida</taxon>
        <taxon>Poales</taxon>
        <taxon>Poaceae</taxon>
        <taxon>BOP clade</taxon>
        <taxon>Oryzoideae</taxon>
        <taxon>Oryzeae</taxon>
        <taxon>Oryzinae</taxon>
        <taxon>Leersia</taxon>
    </lineage>
</organism>
<feature type="compositionally biased region" description="Gly residues" evidence="1">
    <location>
        <begin position="244"/>
        <end position="254"/>
    </location>
</feature>
<dbReference type="InterPro" id="IPR005024">
    <property type="entry name" value="Snf7_fam"/>
</dbReference>
<dbReference type="Pfam" id="PF03357">
    <property type="entry name" value="Snf7"/>
    <property type="match status" value="1"/>
</dbReference>
<dbReference type="eggNOG" id="KOG3230">
    <property type="taxonomic scope" value="Eukaryota"/>
</dbReference>
<feature type="compositionally biased region" description="Basic residues" evidence="1">
    <location>
        <begin position="213"/>
        <end position="226"/>
    </location>
</feature>
<evidence type="ECO:0000313" key="2">
    <source>
        <dbReference type="EnsemblPlants" id="LPERR10G09660.1"/>
    </source>
</evidence>
<keyword evidence="3" id="KW-1185">Reference proteome</keyword>
<dbReference type="PANTHER" id="PTHR10476">
    <property type="entry name" value="CHARGED MULTIVESICULAR BODY PROTEIN"/>
    <property type="match status" value="1"/>
</dbReference>
<reference evidence="2 3" key="1">
    <citation type="submission" date="2012-08" db="EMBL/GenBank/DDBJ databases">
        <title>Oryza genome evolution.</title>
        <authorList>
            <person name="Wing R.A."/>
        </authorList>
    </citation>
    <scope>NUCLEOTIDE SEQUENCE</scope>
</reference>
<reference evidence="2" key="3">
    <citation type="submission" date="2015-04" db="UniProtKB">
        <authorList>
            <consortium name="EnsemblPlants"/>
        </authorList>
    </citation>
    <scope>IDENTIFICATION</scope>
</reference>
<dbReference type="STRING" id="77586.A0A0D9XKK2"/>
<feature type="region of interest" description="Disordered" evidence="1">
    <location>
        <begin position="201"/>
        <end position="256"/>
    </location>
</feature>